<proteinExistence type="predicted"/>
<evidence type="ECO:0000313" key="2">
    <source>
        <dbReference type="Proteomes" id="UP000824366"/>
    </source>
</evidence>
<dbReference type="Proteomes" id="UP000824366">
    <property type="component" value="Chromosome"/>
</dbReference>
<gene>
    <name evidence="1" type="ORF">MIZ03_1008</name>
</gene>
<protein>
    <submittedName>
        <fullName evidence="1">Uncharacterized protein</fullName>
    </submittedName>
</protein>
<keyword evidence="2" id="KW-1185">Reference proteome</keyword>
<organism evidence="1 2">
    <name type="scientific">Rhodoferax lithotrophicus</name>
    <dbReference type="NCBI Taxonomy" id="2798804"/>
    <lineage>
        <taxon>Bacteria</taxon>
        <taxon>Pseudomonadati</taxon>
        <taxon>Pseudomonadota</taxon>
        <taxon>Betaproteobacteria</taxon>
        <taxon>Burkholderiales</taxon>
        <taxon>Comamonadaceae</taxon>
        <taxon>Rhodoferax</taxon>
    </lineage>
</organism>
<name>A0ABN6D3N9_9BURK</name>
<dbReference type="EMBL" id="AP024238">
    <property type="protein sequence ID" value="BCO26128.1"/>
    <property type="molecule type" value="Genomic_DNA"/>
</dbReference>
<dbReference type="RefSeq" id="WP_223909218.1">
    <property type="nucleotide sequence ID" value="NZ_AP024238.1"/>
</dbReference>
<reference evidence="1 2" key="1">
    <citation type="journal article" date="2021" name="Microbiol. Spectr.">
        <title>A Single Bacterium Capable of Oxidation and Reduction of Iron at Circumneutral pH.</title>
        <authorList>
            <person name="Kato S."/>
            <person name="Ohkuma M."/>
        </authorList>
    </citation>
    <scope>NUCLEOTIDE SEQUENCE [LARGE SCALE GENOMIC DNA]</scope>
    <source>
        <strain evidence="1 2">MIZ03</strain>
    </source>
</reference>
<evidence type="ECO:0000313" key="1">
    <source>
        <dbReference type="EMBL" id="BCO26128.1"/>
    </source>
</evidence>
<sequence length="88" mass="9398">MKDDGRKGQRALTLQCTGPARKAAQPGDFERQVLHCNTPVTPLKPNSTARTLQLTVSQCRPKALPDFFELVAATGAGRVPVTLPQSAA</sequence>
<accession>A0ABN6D3N9</accession>